<feature type="transmembrane region" description="Helical" evidence="1">
    <location>
        <begin position="7"/>
        <end position="25"/>
    </location>
</feature>
<dbReference type="InterPro" id="IPR040241">
    <property type="entry name" value="TRP_Flc/Pkd2-like"/>
</dbReference>
<evidence type="ECO:0000256" key="1">
    <source>
        <dbReference type="SAM" id="Phobius"/>
    </source>
</evidence>
<feature type="transmembrane region" description="Helical" evidence="1">
    <location>
        <begin position="401"/>
        <end position="420"/>
    </location>
</feature>
<evidence type="ECO:0000313" key="4">
    <source>
        <dbReference type="Proteomes" id="UP000266861"/>
    </source>
</evidence>
<feature type="transmembrane region" description="Helical" evidence="1">
    <location>
        <begin position="426"/>
        <end position="445"/>
    </location>
</feature>
<organism evidence="3 4">
    <name type="scientific">Diversispora epigaea</name>
    <dbReference type="NCBI Taxonomy" id="1348612"/>
    <lineage>
        <taxon>Eukaryota</taxon>
        <taxon>Fungi</taxon>
        <taxon>Fungi incertae sedis</taxon>
        <taxon>Mucoromycota</taxon>
        <taxon>Glomeromycotina</taxon>
        <taxon>Glomeromycetes</taxon>
        <taxon>Diversisporales</taxon>
        <taxon>Diversisporaceae</taxon>
        <taxon>Diversispora</taxon>
    </lineage>
</organism>
<dbReference type="GO" id="GO:0016020">
    <property type="term" value="C:membrane"/>
    <property type="evidence" value="ECO:0007669"/>
    <property type="project" value="TreeGrafter"/>
</dbReference>
<feature type="transmembrane region" description="Helical" evidence="1">
    <location>
        <begin position="307"/>
        <end position="334"/>
    </location>
</feature>
<keyword evidence="4" id="KW-1185">Reference proteome</keyword>
<dbReference type="GO" id="GO:0055085">
    <property type="term" value="P:transmembrane transport"/>
    <property type="evidence" value="ECO:0007669"/>
    <property type="project" value="TreeGrafter"/>
</dbReference>
<gene>
    <name evidence="3" type="ORF">Glove_71g22</name>
</gene>
<evidence type="ECO:0000259" key="2">
    <source>
        <dbReference type="Pfam" id="PF06011"/>
    </source>
</evidence>
<protein>
    <recommendedName>
        <fullName evidence="2">TRP C-terminal domain-containing protein</fullName>
    </recommendedName>
</protein>
<evidence type="ECO:0000313" key="3">
    <source>
        <dbReference type="EMBL" id="RHZ85105.1"/>
    </source>
</evidence>
<reference evidence="3 4" key="1">
    <citation type="submission" date="2018-08" db="EMBL/GenBank/DDBJ databases">
        <title>Genome and evolution of the arbuscular mycorrhizal fungus Diversispora epigaea (formerly Glomus versiforme) and its bacterial endosymbionts.</title>
        <authorList>
            <person name="Sun X."/>
            <person name="Fei Z."/>
            <person name="Harrison M."/>
        </authorList>
    </citation>
    <scope>NUCLEOTIDE SEQUENCE [LARGE SCALE GENOMIC DNA]</scope>
    <source>
        <strain evidence="3 4">IT104</strain>
    </source>
</reference>
<sequence length="461" mass="52102">MTRIFVFNLYFYPIIVLAFYISQVLSNSTTFQKRKISKDSDGTLRFIMDNCTRCGGTIVFSSFQATISTDDKATIFLEGAIPGDLSQPTAQSSFFTSLTGVVDSSIVTCYYSPHTIDVDEDSCIIYSGTAITFYYGYESREYARELRMRWENNRSVFDGFEMSFSLWSPDQSSKVVSLVHSFTSYALITGTGSNLPPISKNLTVGNPDVESSTVEKLAVGRFQPPSVYDIFRASQFFVTTSLLSLTYLPDNYRELISKFSWTISLPSFNVESLSNVADNQRRKACHMSNPPSSGFITSERIMNIPDYNLFFCVIIEFCIVLAIALVITLLLGLFARLFKFLQKKWSIVKTAANNIHFLVLGGMFRVDLSHDRDAFNAPVHTFIYGALYTQYRDHSEMKQTCLWFFVFTFAYDVIRTIATGGARQSGAVQTVSLLITKITYFILLLRDFIRKDKGSDDAQVN</sequence>
<dbReference type="Pfam" id="PF06011">
    <property type="entry name" value="TRP"/>
    <property type="match status" value="1"/>
</dbReference>
<dbReference type="Proteomes" id="UP000266861">
    <property type="component" value="Unassembled WGS sequence"/>
</dbReference>
<accession>A0A397J9S7</accession>
<dbReference type="InterPro" id="IPR010308">
    <property type="entry name" value="TRP_C"/>
</dbReference>
<dbReference type="EMBL" id="PQFF01000068">
    <property type="protein sequence ID" value="RHZ85105.1"/>
    <property type="molecule type" value="Genomic_DNA"/>
</dbReference>
<comment type="caution">
    <text evidence="3">The sequence shown here is derived from an EMBL/GenBank/DDBJ whole genome shotgun (WGS) entry which is preliminary data.</text>
</comment>
<keyword evidence="1" id="KW-1133">Transmembrane helix</keyword>
<dbReference type="AlphaFoldDB" id="A0A397J9S7"/>
<keyword evidence="1" id="KW-0472">Membrane</keyword>
<dbReference type="PANTHER" id="PTHR31145:SF6">
    <property type="entry name" value="INTEGRAL MEMBRANE PROTEIN (AFU_ORTHOLOGUE AFUA_7G01610)"/>
    <property type="match status" value="1"/>
</dbReference>
<dbReference type="OrthoDB" id="2405958at2759"/>
<dbReference type="STRING" id="1348612.A0A397J9S7"/>
<keyword evidence="1" id="KW-0812">Transmembrane</keyword>
<feature type="domain" description="TRP C-terminal" evidence="2">
    <location>
        <begin position="380"/>
        <end position="445"/>
    </location>
</feature>
<name>A0A397J9S7_9GLOM</name>
<proteinExistence type="predicted"/>
<dbReference type="PANTHER" id="PTHR31145">
    <property type="entry name" value="INTEGRAL MEMBRANE PROTEIN (AFU_ORTHOLOGUE AFUA_7G01610)"/>
    <property type="match status" value="1"/>
</dbReference>